<proteinExistence type="inferred from homology"/>
<comment type="similarity">
    <text evidence="1">Belongs to the LysR transcriptional regulatory family.</text>
</comment>
<keyword evidence="3" id="KW-0238">DNA-binding</keyword>
<organism evidence="6 7">
    <name type="scientific">Shimia isoporae</name>
    <dbReference type="NCBI Taxonomy" id="647720"/>
    <lineage>
        <taxon>Bacteria</taxon>
        <taxon>Pseudomonadati</taxon>
        <taxon>Pseudomonadota</taxon>
        <taxon>Alphaproteobacteria</taxon>
        <taxon>Rhodobacterales</taxon>
        <taxon>Roseobacteraceae</taxon>
    </lineage>
</organism>
<protein>
    <submittedName>
        <fullName evidence="6">LysR family transcriptional regulator</fullName>
    </submittedName>
</protein>
<evidence type="ECO:0000256" key="1">
    <source>
        <dbReference type="ARBA" id="ARBA00009437"/>
    </source>
</evidence>
<gene>
    <name evidence="6" type="ORF">BXY66_2658</name>
</gene>
<dbReference type="InterPro" id="IPR058163">
    <property type="entry name" value="LysR-type_TF_proteobact-type"/>
</dbReference>
<dbReference type="SUPFAM" id="SSF53850">
    <property type="entry name" value="Periplasmic binding protein-like II"/>
    <property type="match status" value="1"/>
</dbReference>
<dbReference type="InterPro" id="IPR036390">
    <property type="entry name" value="WH_DNA-bd_sf"/>
</dbReference>
<keyword evidence="7" id="KW-1185">Reference proteome</keyword>
<evidence type="ECO:0000313" key="6">
    <source>
        <dbReference type="EMBL" id="TCL01345.1"/>
    </source>
</evidence>
<evidence type="ECO:0000256" key="2">
    <source>
        <dbReference type="ARBA" id="ARBA00023015"/>
    </source>
</evidence>
<dbReference type="GO" id="GO:0006351">
    <property type="term" value="P:DNA-templated transcription"/>
    <property type="evidence" value="ECO:0007669"/>
    <property type="project" value="TreeGrafter"/>
</dbReference>
<sequence length="298" mass="33414">MEKRLADIDWSLVQSFVAVAETGSLSAAARKLGASQPTLGRHIRTLESHLGQELFQRQARGFELTGKGQELLSPARAMAVAMTELSLRAAGQENRLEGDVRVACSVFMAHHVMPGIIAQIRLEEPAIQIDLLPSDQSENLLFREADIAVRMYRPEQLDMITRHLGDIGLGMFAAQSYLDRKGRPQNADDLRHHDIVGYDANDDIIREMRRMGIAAKRDWFAVRCDNQSAYWELVRAGCGLGFCQRNVALKTENIEEVPIDFPLPVLPVWLTAHEALRHTPRISRVWSLIEGALKPFVS</sequence>
<accession>A0A4R1N464</accession>
<dbReference type="InterPro" id="IPR000847">
    <property type="entry name" value="LysR_HTH_N"/>
</dbReference>
<dbReference type="GO" id="GO:0003700">
    <property type="term" value="F:DNA-binding transcription factor activity"/>
    <property type="evidence" value="ECO:0007669"/>
    <property type="project" value="InterPro"/>
</dbReference>
<dbReference type="OrthoDB" id="9798121at2"/>
<dbReference type="Gene3D" id="3.40.190.290">
    <property type="match status" value="1"/>
</dbReference>
<dbReference type="FunFam" id="1.10.10.10:FF:000001">
    <property type="entry name" value="LysR family transcriptional regulator"/>
    <property type="match status" value="1"/>
</dbReference>
<evidence type="ECO:0000259" key="5">
    <source>
        <dbReference type="PROSITE" id="PS50931"/>
    </source>
</evidence>
<dbReference type="Proteomes" id="UP000295673">
    <property type="component" value="Unassembled WGS sequence"/>
</dbReference>
<dbReference type="RefSeq" id="WP_132860669.1">
    <property type="nucleotide sequence ID" value="NZ_SMGR01000002.1"/>
</dbReference>
<evidence type="ECO:0000256" key="3">
    <source>
        <dbReference type="ARBA" id="ARBA00023125"/>
    </source>
</evidence>
<reference evidence="6 7" key="1">
    <citation type="submission" date="2019-03" db="EMBL/GenBank/DDBJ databases">
        <title>Genomic Encyclopedia of Archaeal and Bacterial Type Strains, Phase II (KMG-II): from individual species to whole genera.</title>
        <authorList>
            <person name="Goeker M."/>
        </authorList>
    </citation>
    <scope>NUCLEOTIDE SEQUENCE [LARGE SCALE GENOMIC DNA]</scope>
    <source>
        <strain evidence="6 7">DSM 26433</strain>
    </source>
</reference>
<dbReference type="PRINTS" id="PR00039">
    <property type="entry name" value="HTHLYSR"/>
</dbReference>
<dbReference type="PROSITE" id="PS50931">
    <property type="entry name" value="HTH_LYSR"/>
    <property type="match status" value="1"/>
</dbReference>
<dbReference type="InterPro" id="IPR036388">
    <property type="entry name" value="WH-like_DNA-bd_sf"/>
</dbReference>
<name>A0A4R1N464_9RHOB</name>
<keyword evidence="4" id="KW-0804">Transcription</keyword>
<dbReference type="InterPro" id="IPR005119">
    <property type="entry name" value="LysR_subst-bd"/>
</dbReference>
<dbReference type="Pfam" id="PF03466">
    <property type="entry name" value="LysR_substrate"/>
    <property type="match status" value="1"/>
</dbReference>
<dbReference type="AlphaFoldDB" id="A0A4R1N464"/>
<evidence type="ECO:0000256" key="4">
    <source>
        <dbReference type="ARBA" id="ARBA00023163"/>
    </source>
</evidence>
<dbReference type="PANTHER" id="PTHR30537">
    <property type="entry name" value="HTH-TYPE TRANSCRIPTIONAL REGULATOR"/>
    <property type="match status" value="1"/>
</dbReference>
<dbReference type="Pfam" id="PF00126">
    <property type="entry name" value="HTH_1"/>
    <property type="match status" value="1"/>
</dbReference>
<comment type="caution">
    <text evidence="6">The sequence shown here is derived from an EMBL/GenBank/DDBJ whole genome shotgun (WGS) entry which is preliminary data.</text>
</comment>
<dbReference type="EMBL" id="SMGR01000002">
    <property type="protein sequence ID" value="TCL01345.1"/>
    <property type="molecule type" value="Genomic_DNA"/>
</dbReference>
<dbReference type="Gene3D" id="1.10.10.10">
    <property type="entry name" value="Winged helix-like DNA-binding domain superfamily/Winged helix DNA-binding domain"/>
    <property type="match status" value="1"/>
</dbReference>
<dbReference type="SUPFAM" id="SSF46785">
    <property type="entry name" value="Winged helix' DNA-binding domain"/>
    <property type="match status" value="1"/>
</dbReference>
<dbReference type="GO" id="GO:0043565">
    <property type="term" value="F:sequence-specific DNA binding"/>
    <property type="evidence" value="ECO:0007669"/>
    <property type="project" value="TreeGrafter"/>
</dbReference>
<dbReference type="PANTHER" id="PTHR30537:SF3">
    <property type="entry name" value="TRANSCRIPTIONAL REGULATORY PROTEIN"/>
    <property type="match status" value="1"/>
</dbReference>
<feature type="domain" description="HTH lysR-type" evidence="5">
    <location>
        <begin position="8"/>
        <end position="65"/>
    </location>
</feature>
<evidence type="ECO:0000313" key="7">
    <source>
        <dbReference type="Proteomes" id="UP000295673"/>
    </source>
</evidence>
<keyword evidence="2" id="KW-0805">Transcription regulation</keyword>